<evidence type="ECO:0000313" key="10">
    <source>
        <dbReference type="Proteomes" id="UP000324222"/>
    </source>
</evidence>
<dbReference type="OrthoDB" id="5579088at2759"/>
<keyword evidence="10" id="KW-1185">Reference proteome</keyword>
<sequence length="325" mass="38050">MKSAQEVHITESVLRGITPRRPLRQNMTPLQASEESDDAKEEEKSSQSWLSVWENIICWCRFYLLIPSNAKIAYYLSTLLALSIVQHYVDLPHLESITGKHSVLNQVFVKKGWGFTLAVFLPYRFVSLFLHPKLRVSLMQLIVRSALTTFFFFIWCQVLFPVIDNFSATCIAGNETLPLTKAQCLSTEGRQYFSFDISGHSYLLTYCVLIMMEESKEIIYFVWLKRQLFDEAARIRKEDSSWPDFDEKQVKSLRRRFPKVSPVVAFTFFNMSILALLWDFMLLVTTLYYHTFAEKVIGTVLALLSWAFLYRRVFPWLFSLKIFRS</sequence>
<feature type="transmembrane region" description="Helical" evidence="8">
    <location>
        <begin position="263"/>
        <end position="290"/>
    </location>
</feature>
<keyword evidence="4" id="KW-0256">Endoplasmic reticulum</keyword>
<dbReference type="PANTHER" id="PTHR23129:SF0">
    <property type="entry name" value="ACYL-COENZYME A DIPHOSPHATASE FITM2"/>
    <property type="match status" value="1"/>
</dbReference>
<organism evidence="9 10">
    <name type="scientific">Portunus trituberculatus</name>
    <name type="common">Swimming crab</name>
    <name type="synonym">Neptunus trituberculatus</name>
    <dbReference type="NCBI Taxonomy" id="210409"/>
    <lineage>
        <taxon>Eukaryota</taxon>
        <taxon>Metazoa</taxon>
        <taxon>Ecdysozoa</taxon>
        <taxon>Arthropoda</taxon>
        <taxon>Crustacea</taxon>
        <taxon>Multicrustacea</taxon>
        <taxon>Malacostraca</taxon>
        <taxon>Eumalacostraca</taxon>
        <taxon>Eucarida</taxon>
        <taxon>Decapoda</taxon>
        <taxon>Pleocyemata</taxon>
        <taxon>Brachyura</taxon>
        <taxon>Eubrachyura</taxon>
        <taxon>Portunoidea</taxon>
        <taxon>Portunidae</taxon>
        <taxon>Portuninae</taxon>
        <taxon>Portunus</taxon>
    </lineage>
</organism>
<name>A0A5B7DWD7_PORTR</name>
<dbReference type="AlphaFoldDB" id="A0A5B7DWD7"/>
<protein>
    <submittedName>
        <fullName evidence="9">FIT family protein</fullName>
    </submittedName>
</protein>
<feature type="transmembrane region" description="Helical" evidence="8">
    <location>
        <begin position="142"/>
        <end position="163"/>
    </location>
</feature>
<dbReference type="GO" id="GO:0008654">
    <property type="term" value="P:phospholipid biosynthetic process"/>
    <property type="evidence" value="ECO:0007669"/>
    <property type="project" value="TreeGrafter"/>
</dbReference>
<dbReference type="EMBL" id="VSRR010001535">
    <property type="protein sequence ID" value="MPC25971.1"/>
    <property type="molecule type" value="Genomic_DNA"/>
</dbReference>
<evidence type="ECO:0000256" key="4">
    <source>
        <dbReference type="ARBA" id="ARBA00022824"/>
    </source>
</evidence>
<feature type="transmembrane region" description="Helical" evidence="8">
    <location>
        <begin position="296"/>
        <end position="314"/>
    </location>
</feature>
<dbReference type="InterPro" id="IPR019388">
    <property type="entry name" value="FIT"/>
</dbReference>
<accession>A0A5B7DWD7</accession>
<keyword evidence="6" id="KW-0443">Lipid metabolism</keyword>
<evidence type="ECO:0000256" key="2">
    <source>
        <dbReference type="ARBA" id="ARBA00022692"/>
    </source>
</evidence>
<keyword evidence="7 8" id="KW-0472">Membrane</keyword>
<evidence type="ECO:0000256" key="3">
    <source>
        <dbReference type="ARBA" id="ARBA00022801"/>
    </source>
</evidence>
<gene>
    <name evidence="9" type="ORF">E2C01_019097</name>
</gene>
<dbReference type="GO" id="GO:0010945">
    <property type="term" value="F:coenzyme A diphosphatase activity"/>
    <property type="evidence" value="ECO:0007669"/>
    <property type="project" value="InterPro"/>
</dbReference>
<evidence type="ECO:0000256" key="6">
    <source>
        <dbReference type="ARBA" id="ARBA00023098"/>
    </source>
</evidence>
<evidence type="ECO:0000256" key="1">
    <source>
        <dbReference type="ARBA" id="ARBA00004477"/>
    </source>
</evidence>
<evidence type="ECO:0000256" key="5">
    <source>
        <dbReference type="ARBA" id="ARBA00022989"/>
    </source>
</evidence>
<keyword evidence="2 8" id="KW-0812">Transmembrane</keyword>
<reference evidence="9 10" key="1">
    <citation type="submission" date="2019-05" db="EMBL/GenBank/DDBJ databases">
        <title>Another draft genome of Portunus trituberculatus and its Hox gene families provides insights of decapod evolution.</title>
        <authorList>
            <person name="Jeong J.-H."/>
            <person name="Song I."/>
            <person name="Kim S."/>
            <person name="Choi T."/>
            <person name="Kim D."/>
            <person name="Ryu S."/>
            <person name="Kim W."/>
        </authorList>
    </citation>
    <scope>NUCLEOTIDE SEQUENCE [LARGE SCALE GENOMIC DNA]</scope>
    <source>
        <tissue evidence="9">Muscle</tissue>
    </source>
</reference>
<feature type="transmembrane region" description="Helical" evidence="8">
    <location>
        <begin position="203"/>
        <end position="224"/>
    </location>
</feature>
<keyword evidence="3" id="KW-0378">Hydrolase</keyword>
<feature type="transmembrane region" description="Helical" evidence="8">
    <location>
        <begin position="112"/>
        <end position="130"/>
    </location>
</feature>
<dbReference type="GO" id="GO:0034389">
    <property type="term" value="P:lipid droplet organization"/>
    <property type="evidence" value="ECO:0007669"/>
    <property type="project" value="TreeGrafter"/>
</dbReference>
<dbReference type="GO" id="GO:0005789">
    <property type="term" value="C:endoplasmic reticulum membrane"/>
    <property type="evidence" value="ECO:0007669"/>
    <property type="project" value="UniProtKB-SubCell"/>
</dbReference>
<dbReference type="Proteomes" id="UP000324222">
    <property type="component" value="Unassembled WGS sequence"/>
</dbReference>
<evidence type="ECO:0000256" key="8">
    <source>
        <dbReference type="SAM" id="Phobius"/>
    </source>
</evidence>
<comment type="subcellular location">
    <subcellularLocation>
        <location evidence="1">Endoplasmic reticulum membrane</location>
        <topology evidence="1">Multi-pass membrane protein</topology>
    </subcellularLocation>
</comment>
<keyword evidence="5 8" id="KW-1133">Transmembrane helix</keyword>
<dbReference type="PANTHER" id="PTHR23129">
    <property type="entry name" value="ACYL-COENZYME A DIPHOSPHATASE FITM2"/>
    <property type="match status" value="1"/>
</dbReference>
<evidence type="ECO:0000313" key="9">
    <source>
        <dbReference type="EMBL" id="MPC25971.1"/>
    </source>
</evidence>
<evidence type="ECO:0000256" key="7">
    <source>
        <dbReference type="ARBA" id="ARBA00023136"/>
    </source>
</evidence>
<dbReference type="Pfam" id="PF10261">
    <property type="entry name" value="FIT"/>
    <property type="match status" value="1"/>
</dbReference>
<feature type="transmembrane region" description="Helical" evidence="8">
    <location>
        <begin position="72"/>
        <end position="89"/>
    </location>
</feature>
<dbReference type="GO" id="GO:0019915">
    <property type="term" value="P:lipid storage"/>
    <property type="evidence" value="ECO:0007669"/>
    <property type="project" value="InterPro"/>
</dbReference>
<proteinExistence type="predicted"/>
<comment type="caution">
    <text evidence="9">The sequence shown here is derived from an EMBL/GenBank/DDBJ whole genome shotgun (WGS) entry which is preliminary data.</text>
</comment>